<name>A0A267AHX1_PSEFR</name>
<dbReference type="RefSeq" id="WP_095036672.1">
    <property type="nucleotide sequence ID" value="NZ_NQKQ01000010.1"/>
</dbReference>
<proteinExistence type="predicted"/>
<dbReference type="AlphaFoldDB" id="A0A267AHX1"/>
<accession>A0A267AHX1</accession>
<evidence type="ECO:0008006" key="4">
    <source>
        <dbReference type="Google" id="ProtNLM"/>
    </source>
</evidence>
<evidence type="ECO:0000313" key="2">
    <source>
        <dbReference type="EMBL" id="PAA12208.1"/>
    </source>
</evidence>
<sequence>MFELALNSAAVISLYLAVGWCLKHKTANDIDEASLMPFADDPEVARRVELATGKTVNAVQTAEPEPPKPGWGKLEL</sequence>
<reference evidence="2 3" key="1">
    <citation type="submission" date="2017-08" db="EMBL/GenBank/DDBJ databases">
        <title>Genomic and metabolic characterisation of spoilage-associated Pseudomonas species.</title>
        <authorList>
            <person name="Stanborough T."/>
            <person name="Fegan N."/>
            <person name="Powell S.M."/>
            <person name="Singh T."/>
            <person name="Tamplin M.L."/>
            <person name="Chandry P.S."/>
        </authorList>
    </citation>
    <scope>NUCLEOTIDE SEQUENCE [LARGE SCALE GENOMIC DNA]</scope>
    <source>
        <strain evidence="2 3">F1801</strain>
    </source>
</reference>
<gene>
    <name evidence="2" type="ORF">CJU81_11355</name>
</gene>
<dbReference type="EMBL" id="NQKQ01000010">
    <property type="protein sequence ID" value="PAA12208.1"/>
    <property type="molecule type" value="Genomic_DNA"/>
</dbReference>
<dbReference type="Proteomes" id="UP000215861">
    <property type="component" value="Unassembled WGS sequence"/>
</dbReference>
<feature type="region of interest" description="Disordered" evidence="1">
    <location>
        <begin position="55"/>
        <end position="76"/>
    </location>
</feature>
<comment type="caution">
    <text evidence="2">The sequence shown here is derived from an EMBL/GenBank/DDBJ whole genome shotgun (WGS) entry which is preliminary data.</text>
</comment>
<evidence type="ECO:0000256" key="1">
    <source>
        <dbReference type="SAM" id="MobiDB-lite"/>
    </source>
</evidence>
<dbReference type="OrthoDB" id="7014575at2"/>
<organism evidence="2 3">
    <name type="scientific">Pseudomonas fragi</name>
    <dbReference type="NCBI Taxonomy" id="296"/>
    <lineage>
        <taxon>Bacteria</taxon>
        <taxon>Pseudomonadati</taxon>
        <taxon>Pseudomonadota</taxon>
        <taxon>Gammaproteobacteria</taxon>
        <taxon>Pseudomonadales</taxon>
        <taxon>Pseudomonadaceae</taxon>
        <taxon>Pseudomonas</taxon>
    </lineage>
</organism>
<protein>
    <recommendedName>
        <fullName evidence="4">CcoQ/FixQ family Cbb3-type cytochrome c oxidase assembly chaperone</fullName>
    </recommendedName>
</protein>
<evidence type="ECO:0000313" key="3">
    <source>
        <dbReference type="Proteomes" id="UP000215861"/>
    </source>
</evidence>